<dbReference type="InterPro" id="IPR027470">
    <property type="entry name" value="Cation_efflux_CTD"/>
</dbReference>
<evidence type="ECO:0000256" key="6">
    <source>
        <dbReference type="ARBA" id="ARBA00023136"/>
    </source>
</evidence>
<dbReference type="Pfam" id="PF01545">
    <property type="entry name" value="Cation_efflux"/>
    <property type="match status" value="1"/>
</dbReference>
<dbReference type="SUPFAM" id="SSF161111">
    <property type="entry name" value="Cation efflux protein transmembrane domain-like"/>
    <property type="match status" value="1"/>
</dbReference>
<dbReference type="GO" id="GO:0015341">
    <property type="term" value="F:zinc efflux antiporter activity"/>
    <property type="evidence" value="ECO:0007669"/>
    <property type="project" value="TreeGrafter"/>
</dbReference>
<dbReference type="Pfam" id="PF16916">
    <property type="entry name" value="ZT_dimer"/>
    <property type="match status" value="1"/>
</dbReference>
<evidence type="ECO:0000256" key="7">
    <source>
        <dbReference type="SAM" id="Phobius"/>
    </source>
</evidence>
<dbReference type="PANTHER" id="PTHR43840:SF15">
    <property type="entry name" value="MITOCHONDRIAL METAL TRANSPORTER 1-RELATED"/>
    <property type="match status" value="1"/>
</dbReference>
<dbReference type="Gene3D" id="1.20.1510.10">
    <property type="entry name" value="Cation efflux protein transmembrane domain"/>
    <property type="match status" value="1"/>
</dbReference>
<dbReference type="Gene3D" id="3.30.70.1350">
    <property type="entry name" value="Cation efflux protein, cytoplasmic domain"/>
    <property type="match status" value="1"/>
</dbReference>
<dbReference type="KEGG" id="ssei:FJR45_08055"/>
<name>A0A7M1B5D4_9BACT</name>
<evidence type="ECO:0000313" key="10">
    <source>
        <dbReference type="EMBL" id="QOP43902.1"/>
    </source>
</evidence>
<evidence type="ECO:0000259" key="9">
    <source>
        <dbReference type="Pfam" id="PF16916"/>
    </source>
</evidence>
<feature type="transmembrane region" description="Helical" evidence="7">
    <location>
        <begin position="113"/>
        <end position="133"/>
    </location>
</feature>
<dbReference type="GO" id="GO:0006882">
    <property type="term" value="P:intracellular zinc ion homeostasis"/>
    <property type="evidence" value="ECO:0007669"/>
    <property type="project" value="TreeGrafter"/>
</dbReference>
<evidence type="ECO:0000256" key="2">
    <source>
        <dbReference type="ARBA" id="ARBA00008114"/>
    </source>
</evidence>
<feature type="transmembrane region" description="Helical" evidence="7">
    <location>
        <begin position="153"/>
        <end position="170"/>
    </location>
</feature>
<evidence type="ECO:0000313" key="11">
    <source>
        <dbReference type="Proteomes" id="UP000593719"/>
    </source>
</evidence>
<feature type="domain" description="Cation efflux protein transmembrane" evidence="8">
    <location>
        <begin position="9"/>
        <end position="202"/>
    </location>
</feature>
<dbReference type="EMBL" id="CP041235">
    <property type="protein sequence ID" value="QOP43902.1"/>
    <property type="molecule type" value="Genomic_DNA"/>
</dbReference>
<keyword evidence="4 7" id="KW-0812">Transmembrane</keyword>
<evidence type="ECO:0000256" key="1">
    <source>
        <dbReference type="ARBA" id="ARBA00004141"/>
    </source>
</evidence>
<dbReference type="Proteomes" id="UP000593719">
    <property type="component" value="Chromosome"/>
</dbReference>
<keyword evidence="11" id="KW-1185">Reference proteome</keyword>
<dbReference type="InterPro" id="IPR002524">
    <property type="entry name" value="Cation_efflux"/>
</dbReference>
<dbReference type="NCBIfam" id="TIGR01297">
    <property type="entry name" value="CDF"/>
    <property type="match status" value="1"/>
</dbReference>
<organism evidence="10 11">
    <name type="scientific">Sulfurimonas sediminis</name>
    <dbReference type="NCBI Taxonomy" id="2590020"/>
    <lineage>
        <taxon>Bacteria</taxon>
        <taxon>Pseudomonadati</taxon>
        <taxon>Campylobacterota</taxon>
        <taxon>Epsilonproteobacteria</taxon>
        <taxon>Campylobacterales</taxon>
        <taxon>Sulfurimonadaceae</taxon>
        <taxon>Sulfurimonas</taxon>
    </lineage>
</organism>
<dbReference type="InterPro" id="IPR058533">
    <property type="entry name" value="Cation_efflux_TM"/>
</dbReference>
<dbReference type="GO" id="GO:0005886">
    <property type="term" value="C:plasma membrane"/>
    <property type="evidence" value="ECO:0007669"/>
    <property type="project" value="TreeGrafter"/>
</dbReference>
<dbReference type="InterPro" id="IPR027469">
    <property type="entry name" value="Cation_efflux_TMD_sf"/>
</dbReference>
<dbReference type="AlphaFoldDB" id="A0A7M1B5D4"/>
<dbReference type="PANTHER" id="PTHR43840">
    <property type="entry name" value="MITOCHONDRIAL METAL TRANSPORTER 1-RELATED"/>
    <property type="match status" value="1"/>
</dbReference>
<dbReference type="GO" id="GO:0015086">
    <property type="term" value="F:cadmium ion transmembrane transporter activity"/>
    <property type="evidence" value="ECO:0007669"/>
    <property type="project" value="TreeGrafter"/>
</dbReference>
<keyword evidence="3" id="KW-0813">Transport</keyword>
<keyword evidence="5 7" id="KW-1133">Transmembrane helix</keyword>
<accession>A0A7M1B5D4</accession>
<evidence type="ECO:0000256" key="4">
    <source>
        <dbReference type="ARBA" id="ARBA00022692"/>
    </source>
</evidence>
<keyword evidence="6 7" id="KW-0472">Membrane</keyword>
<dbReference type="GO" id="GO:0015093">
    <property type="term" value="F:ferrous iron transmembrane transporter activity"/>
    <property type="evidence" value="ECO:0007669"/>
    <property type="project" value="TreeGrafter"/>
</dbReference>
<proteinExistence type="inferred from homology"/>
<dbReference type="InterPro" id="IPR036837">
    <property type="entry name" value="Cation_efflux_CTD_sf"/>
</dbReference>
<dbReference type="InterPro" id="IPR050291">
    <property type="entry name" value="CDF_Transporter"/>
</dbReference>
<comment type="subcellular location">
    <subcellularLocation>
        <location evidence="1">Membrane</location>
        <topology evidence="1">Multi-pass membrane protein</topology>
    </subcellularLocation>
</comment>
<dbReference type="RefSeq" id="WP_193150088.1">
    <property type="nucleotide sequence ID" value="NZ_CP041235.1"/>
</dbReference>
<dbReference type="SUPFAM" id="SSF160240">
    <property type="entry name" value="Cation efflux protein cytoplasmic domain-like"/>
    <property type="match status" value="1"/>
</dbReference>
<feature type="transmembrane region" description="Helical" evidence="7">
    <location>
        <begin position="34"/>
        <end position="55"/>
    </location>
</feature>
<feature type="transmembrane region" description="Helical" evidence="7">
    <location>
        <begin position="7"/>
        <end position="28"/>
    </location>
</feature>
<protein>
    <submittedName>
        <fullName evidence="10">Cation transporter</fullName>
    </submittedName>
</protein>
<feature type="transmembrane region" description="Helical" evidence="7">
    <location>
        <begin position="76"/>
        <end position="93"/>
    </location>
</feature>
<reference evidence="10 11" key="1">
    <citation type="submission" date="2019-06" db="EMBL/GenBank/DDBJ databases">
        <title>Sulfurimonas gotlandica sp. nov., a chemoautotrophic and psychrotolerant epsilonproteobacterium isolated from a pelagic redoxcline, and an emended description of the genus Sulfurimonas.</title>
        <authorList>
            <person name="Wang S."/>
            <person name="Jiang L."/>
            <person name="Shao Z."/>
        </authorList>
    </citation>
    <scope>NUCLEOTIDE SEQUENCE [LARGE SCALE GENOMIC DNA]</scope>
    <source>
        <strain evidence="10 11">S2-6</strain>
    </source>
</reference>
<evidence type="ECO:0000256" key="5">
    <source>
        <dbReference type="ARBA" id="ARBA00022989"/>
    </source>
</evidence>
<evidence type="ECO:0000256" key="3">
    <source>
        <dbReference type="ARBA" id="ARBA00022448"/>
    </source>
</evidence>
<gene>
    <name evidence="10" type="ORF">FJR45_08055</name>
</gene>
<evidence type="ECO:0000259" key="8">
    <source>
        <dbReference type="Pfam" id="PF01545"/>
    </source>
</evidence>
<feature type="domain" description="Cation efflux protein cytoplasmic" evidence="9">
    <location>
        <begin position="206"/>
        <end position="285"/>
    </location>
</feature>
<comment type="similarity">
    <text evidence="2">Belongs to the cation diffusion facilitator (CDF) transporter (TC 2.A.4) family.</text>
</comment>
<sequence length="297" mass="33209">MRLEKKATVVSSSVATVLILLKLTVGILSGSIAVLASAIDSLLDLTVSLFNYFALHNAEKHPDDKFHFGRAKLEPLAAVIEGTIISLSALFILYEAISKIVHPKAMQHMNESITVMVASFVITGFLVFFLSYVAKKTGNMVIKADALHYKTDIFSNGAVLFALVAIQYTGEYLIDPILGIAIAFYMIYSAIPIVKEGVLMLLDVALPKEDIEKIEEILKNEKEITTYHYLQTREAGSHIFISYHLVFNVSISLYDAHLISDRIEAKIKALFPDKKVHILTHMDPYDDSDINEEEEEW</sequence>
<feature type="transmembrane region" description="Helical" evidence="7">
    <location>
        <begin position="176"/>
        <end position="194"/>
    </location>
</feature>